<sequence>MDAATRFKLTGTAELPPAVRRLAAGDLMVDLVAGGLRALCWRGVEVLRSVAYVVIDRDWGTYAPEIEDLAVEESEAGFAVRYRAACHAADGATLRFTAEIVADAAGRLTFAVEAVPDAAFETNRCGFCILHPVEALAGRPAAVTHVDGSVERSRFPDLIEPWQPFQNMRAIAHEVAAGVVATCKMEGDTFEMEDQRAWSDASYKTYVRPLALPWPYKLPAGETNRQRVVLEIAGTASATPAARRTTANDDPVAVTLDEAAGPPMPRFGVAVAPDEVEAALKALPHLRALAPRHLLLHFDPVAGHGARELAALARLADALPEAAIHLECVVPGVDDPADELPMLAALVRASGLRLDAVVVGPSVDRQSTPPGSDWPPCPPLEDVYRAARAAFPGVALGGGMFSYFTELNRKHVPIEGLDFVTHATCPIVHAADDLSVMQTLEALPFVTRSARAIIGPKPYHLGPTTIGMRQNPYGSRTMANLEGRRIAMTGDDPRQRGLFAASWLVGMAARLAGSDVAVWTGAAFAGPRGLLAGDGVVPQFHVGRALAALSGRPRLAVVSGDRTRIDGFAARRGDGAAELWLANLTDEKQTAQLGDAWAGAALSVLDAASFEAAEAGSIPSPRPAPARLALGPYAVARLVQ</sequence>
<dbReference type="InterPro" id="IPR058787">
    <property type="entry name" value="ApnL_M"/>
</dbReference>
<dbReference type="RefSeq" id="WP_183201146.1">
    <property type="nucleotide sequence ID" value="NZ_JACIEK010000011.1"/>
</dbReference>
<reference evidence="4 5" key="1">
    <citation type="submission" date="2020-08" db="EMBL/GenBank/DDBJ databases">
        <title>Genomic Encyclopedia of Type Strains, Phase IV (KMG-IV): sequencing the most valuable type-strain genomes for metagenomic binning, comparative biology and taxonomic classification.</title>
        <authorList>
            <person name="Goeker M."/>
        </authorList>
    </citation>
    <scope>NUCLEOTIDE SEQUENCE [LARGE SCALE GENOMIC DNA]</scope>
    <source>
        <strain evidence="4 5">DSM 102238</strain>
    </source>
</reference>
<name>A0A7W6MLA2_9HYPH</name>
<feature type="domain" description="D-apionate lactonase TIM barrel" evidence="2">
    <location>
        <begin position="268"/>
        <end position="551"/>
    </location>
</feature>
<evidence type="ECO:0000313" key="5">
    <source>
        <dbReference type="Proteomes" id="UP000542776"/>
    </source>
</evidence>
<keyword evidence="5" id="KW-1185">Reference proteome</keyword>
<dbReference type="Proteomes" id="UP000542776">
    <property type="component" value="Unassembled WGS sequence"/>
</dbReference>
<gene>
    <name evidence="4" type="ORF">GGR04_003467</name>
</gene>
<dbReference type="Pfam" id="PF25838">
    <property type="entry name" value="Apionate_lact_M"/>
    <property type="match status" value="1"/>
</dbReference>
<dbReference type="AlphaFoldDB" id="A0A7W6MLA2"/>
<accession>A0A7W6MLA2</accession>
<evidence type="ECO:0000259" key="1">
    <source>
        <dbReference type="Pfam" id="PF25837"/>
    </source>
</evidence>
<evidence type="ECO:0000259" key="2">
    <source>
        <dbReference type="Pfam" id="PF25838"/>
    </source>
</evidence>
<feature type="domain" description="D-apionate lactonase C-terminal" evidence="3">
    <location>
        <begin position="563"/>
        <end position="638"/>
    </location>
</feature>
<dbReference type="InterPro" id="IPR058789">
    <property type="entry name" value="ApnL_C"/>
</dbReference>
<dbReference type="InterPro" id="IPR058788">
    <property type="entry name" value="ApnL_N"/>
</dbReference>
<dbReference type="EMBL" id="JACIEK010000011">
    <property type="protein sequence ID" value="MBB3999597.1"/>
    <property type="molecule type" value="Genomic_DNA"/>
</dbReference>
<dbReference type="Pfam" id="PF25839">
    <property type="entry name" value="Apionate_lact_C"/>
    <property type="match status" value="1"/>
</dbReference>
<protein>
    <submittedName>
        <fullName evidence="4">Uncharacterized protein</fullName>
    </submittedName>
</protein>
<comment type="caution">
    <text evidence="4">The sequence shown here is derived from an EMBL/GenBank/DDBJ whole genome shotgun (WGS) entry which is preliminary data.</text>
</comment>
<evidence type="ECO:0000313" key="4">
    <source>
        <dbReference type="EMBL" id="MBB3999597.1"/>
    </source>
</evidence>
<dbReference type="Pfam" id="PF25837">
    <property type="entry name" value="Apionate_lact_N"/>
    <property type="match status" value="1"/>
</dbReference>
<organism evidence="4 5">
    <name type="scientific">Aureimonas pseudogalii</name>
    <dbReference type="NCBI Taxonomy" id="1744844"/>
    <lineage>
        <taxon>Bacteria</taxon>
        <taxon>Pseudomonadati</taxon>
        <taxon>Pseudomonadota</taxon>
        <taxon>Alphaproteobacteria</taxon>
        <taxon>Hyphomicrobiales</taxon>
        <taxon>Aurantimonadaceae</taxon>
        <taxon>Aureimonas</taxon>
    </lineage>
</organism>
<feature type="domain" description="D-apionate lactonase N-terminal" evidence="1">
    <location>
        <begin position="8"/>
        <end position="234"/>
    </location>
</feature>
<proteinExistence type="predicted"/>
<evidence type="ECO:0000259" key="3">
    <source>
        <dbReference type="Pfam" id="PF25839"/>
    </source>
</evidence>